<dbReference type="InParanoid" id="D3B873"/>
<dbReference type="SMART" id="SM00028">
    <property type="entry name" value="TPR"/>
    <property type="match status" value="1"/>
</dbReference>
<evidence type="ECO:0000313" key="6">
    <source>
        <dbReference type="EMBL" id="EFA82241.1"/>
    </source>
</evidence>
<name>D3B873_HETP5</name>
<accession>D3B873</accession>
<dbReference type="AlphaFoldDB" id="D3B873"/>
<dbReference type="GO" id="GO:0005794">
    <property type="term" value="C:Golgi apparatus"/>
    <property type="evidence" value="ECO:0007669"/>
    <property type="project" value="TreeGrafter"/>
</dbReference>
<dbReference type="InterPro" id="IPR013105">
    <property type="entry name" value="TPR_2"/>
</dbReference>
<evidence type="ECO:0000256" key="4">
    <source>
        <dbReference type="SAM" id="Coils"/>
    </source>
</evidence>
<dbReference type="OMA" id="RDLVNCY"/>
<keyword evidence="2 3" id="KW-0802">TPR repeat</keyword>
<protein>
    <submittedName>
        <fullName evidence="6">Uncharacterized protein</fullName>
    </submittedName>
</protein>
<feature type="compositionally biased region" description="Low complexity" evidence="5">
    <location>
        <begin position="179"/>
        <end position="199"/>
    </location>
</feature>
<dbReference type="GeneID" id="31360151"/>
<feature type="region of interest" description="Disordered" evidence="5">
    <location>
        <begin position="1"/>
        <end position="200"/>
    </location>
</feature>
<evidence type="ECO:0000256" key="5">
    <source>
        <dbReference type="SAM" id="MobiDB-lite"/>
    </source>
</evidence>
<dbReference type="GO" id="GO:0030008">
    <property type="term" value="C:TRAPP complex"/>
    <property type="evidence" value="ECO:0007669"/>
    <property type="project" value="TreeGrafter"/>
</dbReference>
<dbReference type="InterPro" id="IPR019734">
    <property type="entry name" value="TPR_rpt"/>
</dbReference>
<dbReference type="STRING" id="670386.D3B873"/>
<reference evidence="6 7" key="1">
    <citation type="journal article" date="2011" name="Genome Res.">
        <title>Phylogeny-wide analysis of social amoeba genomes highlights ancient origins for complex intercellular communication.</title>
        <authorList>
            <person name="Heidel A.J."/>
            <person name="Lawal H.M."/>
            <person name="Felder M."/>
            <person name="Schilde C."/>
            <person name="Helps N.R."/>
            <person name="Tunggal B."/>
            <person name="Rivero F."/>
            <person name="John U."/>
            <person name="Schleicher M."/>
            <person name="Eichinger L."/>
            <person name="Platzer M."/>
            <person name="Noegel A.A."/>
            <person name="Schaap P."/>
            <person name="Gloeckner G."/>
        </authorList>
    </citation>
    <scope>NUCLEOTIDE SEQUENCE [LARGE SCALE GENOMIC DNA]</scope>
    <source>
        <strain evidence="7">ATCC 26659 / Pp 5 / PN500</strain>
    </source>
</reference>
<dbReference type="PANTHER" id="PTHR21581">
    <property type="entry name" value="D-ALANYL-D-ALANINE CARBOXYPEPTIDASE"/>
    <property type="match status" value="1"/>
</dbReference>
<dbReference type="Gene3D" id="1.25.40.10">
    <property type="entry name" value="Tetratricopeptide repeat domain"/>
    <property type="match status" value="1"/>
</dbReference>
<feature type="compositionally biased region" description="Polar residues" evidence="5">
    <location>
        <begin position="144"/>
        <end position="176"/>
    </location>
</feature>
<dbReference type="InterPro" id="IPR011990">
    <property type="entry name" value="TPR-like_helical_dom_sf"/>
</dbReference>
<evidence type="ECO:0000256" key="3">
    <source>
        <dbReference type="PROSITE-ProRule" id="PRU00339"/>
    </source>
</evidence>
<organism evidence="6 7">
    <name type="scientific">Heterostelium pallidum (strain ATCC 26659 / Pp 5 / PN500)</name>
    <name type="common">Cellular slime mold</name>
    <name type="synonym">Polysphondylium pallidum</name>
    <dbReference type="NCBI Taxonomy" id="670386"/>
    <lineage>
        <taxon>Eukaryota</taxon>
        <taxon>Amoebozoa</taxon>
        <taxon>Evosea</taxon>
        <taxon>Eumycetozoa</taxon>
        <taxon>Dictyostelia</taxon>
        <taxon>Acytosteliales</taxon>
        <taxon>Acytosteliaceae</taxon>
        <taxon>Heterostelium</taxon>
    </lineage>
</organism>
<feature type="compositionally biased region" description="Low complexity" evidence="5">
    <location>
        <begin position="1"/>
        <end position="12"/>
    </location>
</feature>
<proteinExistence type="predicted"/>
<dbReference type="Proteomes" id="UP000001396">
    <property type="component" value="Unassembled WGS sequence"/>
</dbReference>
<feature type="compositionally biased region" description="Low complexity" evidence="5">
    <location>
        <begin position="29"/>
        <end position="38"/>
    </location>
</feature>
<feature type="compositionally biased region" description="Polar residues" evidence="5">
    <location>
        <begin position="16"/>
        <end position="28"/>
    </location>
</feature>
<dbReference type="PANTHER" id="PTHR21581:SF6">
    <property type="entry name" value="TRAFFICKING PROTEIN PARTICLE COMPLEX SUBUNIT 12"/>
    <property type="match status" value="1"/>
</dbReference>
<gene>
    <name evidence="6" type="ORF">PPL_04664</name>
</gene>
<keyword evidence="1" id="KW-0677">Repeat</keyword>
<evidence type="ECO:0000256" key="1">
    <source>
        <dbReference type="ARBA" id="ARBA00022737"/>
    </source>
</evidence>
<feature type="coiled-coil region" evidence="4">
    <location>
        <begin position="311"/>
        <end position="348"/>
    </location>
</feature>
<comment type="caution">
    <text evidence="6">The sequence shown here is derived from an EMBL/GenBank/DDBJ whole genome shotgun (WGS) entry which is preliminary data.</text>
</comment>
<keyword evidence="7" id="KW-1185">Reference proteome</keyword>
<dbReference type="SUPFAM" id="SSF48452">
    <property type="entry name" value="TPR-like"/>
    <property type="match status" value="1"/>
</dbReference>
<sequence>MSNQPPQQQQPPRVNVANNLFNNSRSDQSLGLNLSGNSIGSGGTSGSPNTLSSTTPLNFTSAPTSPFNNNTNNNSNSNIPRSSSFNQIPVQQHQQQQQHQQPLTPLRTPLSSSTASSSSQATLLSSQSSPIDIMNSPLGAPSPLHSTPSQASFSTTPIVQIGSHQQPLQPTVTSPLHQPPQSMQSQQQQHQQQQQQQQQGLVGDEITLKRLMKIGNWNNVFKVADMCISNTNNPQSILQYKLCRVIAHVKMKNFKVAYDEIQGIGDIRDLVNCYEAYPQLFPNRKGTMVPFSLRIIKAELACHLGVEKYQLDALYALLAICKREITNLEQQQLQLQQQQQQQQHMTASTIATAATTADTEQQHTLSPEQQSIYLSQLDGLTASTTSTSLLTPTLSPTLHASSSSPNINSLMLNGGIPSESEVFENSNDNNAVSIWRLRERRIIFSIITFIIQKNKDYLLAIKILEDLIHRQQADQWILSALGRIHLQMGSIHNADLIFKIADRLIPEPEISVVSWMNRGLLAVASDQYPRAIECFESVLKLDPTNVAAANNKCISMLYTCDLSGAVATLEQLMQKEKEKSIDETLIFNICSLYELSSERSSEKKKAIMGDIARRAPDNFDFKVFKITQPQTN</sequence>
<dbReference type="FunCoup" id="D3B873">
    <property type="interactions" value="4"/>
</dbReference>
<dbReference type="PROSITE" id="PS50005">
    <property type="entry name" value="TPR"/>
    <property type="match status" value="1"/>
</dbReference>
<evidence type="ECO:0000256" key="2">
    <source>
        <dbReference type="ARBA" id="ARBA00022803"/>
    </source>
</evidence>
<feature type="compositionally biased region" description="Low complexity" evidence="5">
    <location>
        <begin position="46"/>
        <end position="130"/>
    </location>
</feature>
<dbReference type="Pfam" id="PF07719">
    <property type="entry name" value="TPR_2"/>
    <property type="match status" value="1"/>
</dbReference>
<evidence type="ECO:0000313" key="7">
    <source>
        <dbReference type="Proteomes" id="UP000001396"/>
    </source>
</evidence>
<feature type="repeat" description="TPR" evidence="3">
    <location>
        <begin position="512"/>
        <end position="545"/>
    </location>
</feature>
<dbReference type="RefSeq" id="XP_020434358.1">
    <property type="nucleotide sequence ID" value="XM_020575563.1"/>
</dbReference>
<dbReference type="EMBL" id="ADBJ01000020">
    <property type="protein sequence ID" value="EFA82241.1"/>
    <property type="molecule type" value="Genomic_DNA"/>
</dbReference>
<keyword evidence="4" id="KW-0175">Coiled coil</keyword>